<accession>A0A6G1ESE7</accession>
<name>A0A6G1ESE7_9ORYZ</name>
<dbReference type="Proteomes" id="UP000479710">
    <property type="component" value="Unassembled WGS sequence"/>
</dbReference>
<feature type="compositionally biased region" description="Acidic residues" evidence="1">
    <location>
        <begin position="72"/>
        <end position="85"/>
    </location>
</feature>
<dbReference type="AlphaFoldDB" id="A0A6G1ESE7"/>
<feature type="region of interest" description="Disordered" evidence="1">
    <location>
        <begin position="41"/>
        <end position="86"/>
    </location>
</feature>
<gene>
    <name evidence="2" type="ORF">E2562_034368</name>
</gene>
<comment type="caution">
    <text evidence="2">The sequence shown here is derived from an EMBL/GenBank/DDBJ whole genome shotgun (WGS) entry which is preliminary data.</text>
</comment>
<dbReference type="EMBL" id="SPHZ02000003">
    <property type="protein sequence ID" value="KAF0927566.1"/>
    <property type="molecule type" value="Genomic_DNA"/>
</dbReference>
<sequence length="234" mass="25934">MEIGVFLIFSVYAHGGVSQFRVRVVADMHSIIARRLSDLSSRAGERKMAETKSDGEYSASPEHDSGQSDSDPNFEETDESEDESNNEAVLDMLKSLKYCLQMETHNPKPASSKQSRSILQDDNCIIPENPLSNKPSPDDDCVSPEPFELDGSEDIVVDITNSHDAAIPTRTTNNSLMDFILVDYEDPMEEVKSPDSQSSPEIGYQKKTHGMYYLLFAVLGEQWGAMGDEGNLKA</sequence>
<reference evidence="2 3" key="1">
    <citation type="submission" date="2019-11" db="EMBL/GenBank/DDBJ databases">
        <title>Whole genome sequence of Oryza granulata.</title>
        <authorList>
            <person name="Li W."/>
        </authorList>
    </citation>
    <scope>NUCLEOTIDE SEQUENCE [LARGE SCALE GENOMIC DNA]</scope>
    <source>
        <strain evidence="3">cv. Menghai</strain>
        <tissue evidence="2">Leaf</tissue>
    </source>
</reference>
<proteinExistence type="predicted"/>
<protein>
    <submittedName>
        <fullName evidence="2">Uncharacterized protein</fullName>
    </submittedName>
</protein>
<keyword evidence="3" id="KW-1185">Reference proteome</keyword>
<evidence type="ECO:0000256" key="1">
    <source>
        <dbReference type="SAM" id="MobiDB-lite"/>
    </source>
</evidence>
<evidence type="ECO:0000313" key="2">
    <source>
        <dbReference type="EMBL" id="KAF0927566.1"/>
    </source>
</evidence>
<evidence type="ECO:0000313" key="3">
    <source>
        <dbReference type="Proteomes" id="UP000479710"/>
    </source>
</evidence>
<organism evidence="2 3">
    <name type="scientific">Oryza meyeriana var. granulata</name>
    <dbReference type="NCBI Taxonomy" id="110450"/>
    <lineage>
        <taxon>Eukaryota</taxon>
        <taxon>Viridiplantae</taxon>
        <taxon>Streptophyta</taxon>
        <taxon>Embryophyta</taxon>
        <taxon>Tracheophyta</taxon>
        <taxon>Spermatophyta</taxon>
        <taxon>Magnoliopsida</taxon>
        <taxon>Liliopsida</taxon>
        <taxon>Poales</taxon>
        <taxon>Poaceae</taxon>
        <taxon>BOP clade</taxon>
        <taxon>Oryzoideae</taxon>
        <taxon>Oryzeae</taxon>
        <taxon>Oryzinae</taxon>
        <taxon>Oryza</taxon>
        <taxon>Oryza meyeriana</taxon>
    </lineage>
</organism>
<feature type="compositionally biased region" description="Basic and acidic residues" evidence="1">
    <location>
        <begin position="43"/>
        <end position="66"/>
    </location>
</feature>